<evidence type="ECO:0000313" key="2">
    <source>
        <dbReference type="Proteomes" id="UP001323617"/>
    </source>
</evidence>
<organism evidence="1 2">
    <name type="scientific">Podospora pseudoanserina</name>
    <dbReference type="NCBI Taxonomy" id="2609844"/>
    <lineage>
        <taxon>Eukaryota</taxon>
        <taxon>Fungi</taxon>
        <taxon>Dikarya</taxon>
        <taxon>Ascomycota</taxon>
        <taxon>Pezizomycotina</taxon>
        <taxon>Sordariomycetes</taxon>
        <taxon>Sordariomycetidae</taxon>
        <taxon>Sordariales</taxon>
        <taxon>Podosporaceae</taxon>
        <taxon>Podospora</taxon>
    </lineage>
</organism>
<keyword evidence="2" id="KW-1185">Reference proteome</keyword>
<proteinExistence type="predicted"/>
<reference evidence="1 2" key="1">
    <citation type="journal article" date="2023" name="bioRxiv">
        <title>High-quality genome assemblies of four members of thePodospora anserinaspecies complex.</title>
        <authorList>
            <person name="Ament-Velasquez S.L."/>
            <person name="Vogan A.A."/>
            <person name="Wallerman O."/>
            <person name="Hartmann F."/>
            <person name="Gautier V."/>
            <person name="Silar P."/>
            <person name="Giraud T."/>
            <person name="Johannesson H."/>
        </authorList>
    </citation>
    <scope>NUCLEOTIDE SEQUENCE [LARGE SCALE GENOMIC DNA]</scope>
    <source>
        <strain evidence="1 2">CBS 124.78</strain>
    </source>
</reference>
<sequence length="103" mass="11038">MDCGLTDLPATVPSPSSGAVCVGFRDETFGRIAPGKWKGHCHESSPSDADGGKAGLKCDTILLSSTPQKWSEDEIGNFNLASKDDPARGDNILTTREKLEQRF</sequence>
<gene>
    <name evidence="1" type="ORF">QC764_610130</name>
</gene>
<name>A0ABR0HW07_9PEZI</name>
<dbReference type="EMBL" id="JAFFHC010000006">
    <property type="protein sequence ID" value="KAK4671946.1"/>
    <property type="molecule type" value="Genomic_DNA"/>
</dbReference>
<dbReference type="GeneID" id="87970357"/>
<comment type="caution">
    <text evidence="1">The sequence shown here is derived from an EMBL/GenBank/DDBJ whole genome shotgun (WGS) entry which is preliminary data.</text>
</comment>
<dbReference type="RefSeq" id="XP_062798242.1">
    <property type="nucleotide sequence ID" value="XM_062949492.1"/>
</dbReference>
<evidence type="ECO:0000313" key="1">
    <source>
        <dbReference type="EMBL" id="KAK4671946.1"/>
    </source>
</evidence>
<accession>A0ABR0HW07</accession>
<protein>
    <submittedName>
        <fullName evidence="1">Uncharacterized protein</fullName>
    </submittedName>
</protein>
<dbReference type="Proteomes" id="UP001323617">
    <property type="component" value="Unassembled WGS sequence"/>
</dbReference>